<keyword evidence="2" id="KW-1185">Reference proteome</keyword>
<dbReference type="Proteomes" id="UP001367508">
    <property type="component" value="Unassembled WGS sequence"/>
</dbReference>
<sequence>MAITLSLNKAFDNGNLVVVFITKGLWGSFGFKEGNYDYHFHFPLMKRVPFTYEAQDKLFSNSDLIRIGYAHQSLDLSNFHPRITTLWSLIFLEIDIALNL</sequence>
<protein>
    <submittedName>
        <fullName evidence="1">Uncharacterized protein</fullName>
    </submittedName>
</protein>
<name>A0AAN9JZJ3_CANGL</name>
<organism evidence="1 2">
    <name type="scientific">Canavalia gladiata</name>
    <name type="common">Sword bean</name>
    <name type="synonym">Dolichos gladiatus</name>
    <dbReference type="NCBI Taxonomy" id="3824"/>
    <lineage>
        <taxon>Eukaryota</taxon>
        <taxon>Viridiplantae</taxon>
        <taxon>Streptophyta</taxon>
        <taxon>Embryophyta</taxon>
        <taxon>Tracheophyta</taxon>
        <taxon>Spermatophyta</taxon>
        <taxon>Magnoliopsida</taxon>
        <taxon>eudicotyledons</taxon>
        <taxon>Gunneridae</taxon>
        <taxon>Pentapetalae</taxon>
        <taxon>rosids</taxon>
        <taxon>fabids</taxon>
        <taxon>Fabales</taxon>
        <taxon>Fabaceae</taxon>
        <taxon>Papilionoideae</taxon>
        <taxon>50 kb inversion clade</taxon>
        <taxon>NPAAA clade</taxon>
        <taxon>indigoferoid/millettioid clade</taxon>
        <taxon>Phaseoleae</taxon>
        <taxon>Canavalia</taxon>
    </lineage>
</organism>
<reference evidence="1 2" key="1">
    <citation type="submission" date="2024-01" db="EMBL/GenBank/DDBJ databases">
        <title>The genomes of 5 underutilized Papilionoideae crops provide insights into root nodulation and disease resistanc.</title>
        <authorList>
            <person name="Jiang F."/>
        </authorList>
    </citation>
    <scope>NUCLEOTIDE SEQUENCE [LARGE SCALE GENOMIC DNA]</scope>
    <source>
        <strain evidence="1">LVBAO_FW01</strain>
        <tissue evidence="1">Leaves</tissue>
    </source>
</reference>
<comment type="caution">
    <text evidence="1">The sequence shown here is derived from an EMBL/GenBank/DDBJ whole genome shotgun (WGS) entry which is preliminary data.</text>
</comment>
<evidence type="ECO:0000313" key="2">
    <source>
        <dbReference type="Proteomes" id="UP001367508"/>
    </source>
</evidence>
<dbReference type="AlphaFoldDB" id="A0AAN9JZJ3"/>
<dbReference type="EMBL" id="JAYMYQ010000011">
    <property type="protein sequence ID" value="KAK7306817.1"/>
    <property type="molecule type" value="Genomic_DNA"/>
</dbReference>
<evidence type="ECO:0000313" key="1">
    <source>
        <dbReference type="EMBL" id="KAK7306817.1"/>
    </source>
</evidence>
<proteinExistence type="predicted"/>
<gene>
    <name evidence="1" type="ORF">VNO77_44776</name>
</gene>
<accession>A0AAN9JZJ3</accession>